<dbReference type="AlphaFoldDB" id="A0A1F6UWZ6"/>
<organism evidence="1 2">
    <name type="scientific">Candidatus Nomurabacteria bacterium RIFCSPHIGHO2_01_FULL_39_9</name>
    <dbReference type="NCBI Taxonomy" id="1801735"/>
    <lineage>
        <taxon>Bacteria</taxon>
        <taxon>Candidatus Nomuraibacteriota</taxon>
    </lineage>
</organism>
<comment type="caution">
    <text evidence="1">The sequence shown here is derived from an EMBL/GenBank/DDBJ whole genome shotgun (WGS) entry which is preliminary data.</text>
</comment>
<protein>
    <submittedName>
        <fullName evidence="1">Uncharacterized protein</fullName>
    </submittedName>
</protein>
<evidence type="ECO:0000313" key="1">
    <source>
        <dbReference type="EMBL" id="OGI61935.1"/>
    </source>
</evidence>
<proteinExistence type="predicted"/>
<dbReference type="STRING" id="1801735.A2645_01995"/>
<dbReference type="Proteomes" id="UP000182253">
    <property type="component" value="Unassembled WGS sequence"/>
</dbReference>
<evidence type="ECO:0000313" key="2">
    <source>
        <dbReference type="Proteomes" id="UP000182253"/>
    </source>
</evidence>
<gene>
    <name evidence="1" type="ORF">A2645_01995</name>
</gene>
<dbReference type="EMBL" id="MFTL01000006">
    <property type="protein sequence ID" value="OGI61935.1"/>
    <property type="molecule type" value="Genomic_DNA"/>
</dbReference>
<sequence length="135" mass="15764">MQQKTIDLQPVFVMNNHYLVKNLQECFNKLNTVLQNKTGVRHQPLFAKEENGVVNIGYIPREKGTCPFFSNEKFDDTWETLERICLAQFVIFEGCKHYDCYTEVPMAGAPEEGDDAFFKFTLDDTGYTYKLWTKK</sequence>
<name>A0A1F6UWZ6_9BACT</name>
<reference evidence="1 2" key="1">
    <citation type="journal article" date="2016" name="Nat. Commun.">
        <title>Thousands of microbial genomes shed light on interconnected biogeochemical processes in an aquifer system.</title>
        <authorList>
            <person name="Anantharaman K."/>
            <person name="Brown C.T."/>
            <person name="Hug L.A."/>
            <person name="Sharon I."/>
            <person name="Castelle C.J."/>
            <person name="Probst A.J."/>
            <person name="Thomas B.C."/>
            <person name="Singh A."/>
            <person name="Wilkins M.J."/>
            <person name="Karaoz U."/>
            <person name="Brodie E.L."/>
            <person name="Williams K.H."/>
            <person name="Hubbard S.S."/>
            <person name="Banfield J.F."/>
        </authorList>
    </citation>
    <scope>NUCLEOTIDE SEQUENCE [LARGE SCALE GENOMIC DNA]</scope>
</reference>
<accession>A0A1F6UWZ6</accession>